<dbReference type="Proteomes" id="UP000325255">
    <property type="component" value="Unassembled WGS sequence"/>
</dbReference>
<evidence type="ECO:0000313" key="2">
    <source>
        <dbReference type="EMBL" id="KAA5613853.1"/>
    </source>
</evidence>
<accession>A0A5M6IZX0</accession>
<gene>
    <name evidence="2" type="ORF">F1189_03505</name>
</gene>
<name>A0A5M6IZX0_9PROT</name>
<reference evidence="2 3" key="1">
    <citation type="submission" date="2019-09" db="EMBL/GenBank/DDBJ databases">
        <title>Genome sequence of Rhodovastum atsumiense, a diverse member of the Acetobacteraceae family of non-sulfur purple photosynthetic bacteria.</title>
        <authorList>
            <person name="Meyer T."/>
            <person name="Kyndt J."/>
        </authorList>
    </citation>
    <scope>NUCLEOTIDE SEQUENCE [LARGE SCALE GENOMIC DNA]</scope>
    <source>
        <strain evidence="2 3">DSM 21279</strain>
    </source>
</reference>
<feature type="region of interest" description="Disordered" evidence="1">
    <location>
        <begin position="1"/>
        <end position="29"/>
    </location>
</feature>
<feature type="region of interest" description="Disordered" evidence="1">
    <location>
        <begin position="55"/>
        <end position="81"/>
    </location>
</feature>
<dbReference type="AlphaFoldDB" id="A0A5M6IZX0"/>
<protein>
    <submittedName>
        <fullName evidence="2">Uncharacterized protein</fullName>
    </submittedName>
</protein>
<sequence length="99" mass="10725">MTPGPHPRGHINGQAAGEDGVSGNWIDNRTGDRMQDEGYGLCRLSDAELDKVSAGCNTVKPDHPKAVPHPTPPHASSSPAARVVTVTVTWRFWQVIRFL</sequence>
<dbReference type="EMBL" id="VWPK01000004">
    <property type="protein sequence ID" value="KAA5613853.1"/>
    <property type="molecule type" value="Genomic_DNA"/>
</dbReference>
<evidence type="ECO:0000256" key="1">
    <source>
        <dbReference type="SAM" id="MobiDB-lite"/>
    </source>
</evidence>
<evidence type="ECO:0000313" key="3">
    <source>
        <dbReference type="Proteomes" id="UP000325255"/>
    </source>
</evidence>
<comment type="caution">
    <text evidence="2">The sequence shown here is derived from an EMBL/GenBank/DDBJ whole genome shotgun (WGS) entry which is preliminary data.</text>
</comment>
<organism evidence="2 3">
    <name type="scientific">Rhodovastum atsumiense</name>
    <dbReference type="NCBI Taxonomy" id="504468"/>
    <lineage>
        <taxon>Bacteria</taxon>
        <taxon>Pseudomonadati</taxon>
        <taxon>Pseudomonadota</taxon>
        <taxon>Alphaproteobacteria</taxon>
        <taxon>Acetobacterales</taxon>
        <taxon>Acetobacteraceae</taxon>
        <taxon>Rhodovastum</taxon>
    </lineage>
</organism>
<dbReference type="RefSeq" id="WP_150039236.1">
    <property type="nucleotide sequence ID" value="NZ_OW485601.1"/>
</dbReference>
<keyword evidence="3" id="KW-1185">Reference proteome</keyword>
<proteinExistence type="predicted"/>